<dbReference type="AlphaFoldDB" id="A0A0L0P1M9"/>
<evidence type="ECO:0000313" key="2">
    <source>
        <dbReference type="EMBL" id="KNE00267.1"/>
    </source>
</evidence>
<dbReference type="VEuPathDB" id="FungiDB:QG37_02813"/>
<keyword evidence="1" id="KW-0812">Transmembrane</keyword>
<feature type="transmembrane region" description="Helical" evidence="1">
    <location>
        <begin position="64"/>
        <end position="81"/>
    </location>
</feature>
<evidence type="ECO:0000256" key="1">
    <source>
        <dbReference type="SAM" id="Phobius"/>
    </source>
</evidence>
<dbReference type="EMBL" id="LGST01000019">
    <property type="protein sequence ID" value="KNE00267.1"/>
    <property type="molecule type" value="Genomic_DNA"/>
</dbReference>
<keyword evidence="1" id="KW-1133">Transmembrane helix</keyword>
<organism evidence="2 3">
    <name type="scientific">Candidozyma auris</name>
    <name type="common">Yeast</name>
    <name type="synonym">Candida auris</name>
    <dbReference type="NCBI Taxonomy" id="498019"/>
    <lineage>
        <taxon>Eukaryota</taxon>
        <taxon>Fungi</taxon>
        <taxon>Dikarya</taxon>
        <taxon>Ascomycota</taxon>
        <taxon>Saccharomycotina</taxon>
        <taxon>Pichiomycetes</taxon>
        <taxon>Metschnikowiaceae</taxon>
        <taxon>Candidozyma</taxon>
    </lineage>
</organism>
<dbReference type="Proteomes" id="UP000037122">
    <property type="component" value="Unassembled WGS sequence"/>
</dbReference>
<proteinExistence type="predicted"/>
<name>A0A0L0P1M9_CANAR</name>
<evidence type="ECO:0000313" key="3">
    <source>
        <dbReference type="Proteomes" id="UP000037122"/>
    </source>
</evidence>
<comment type="caution">
    <text evidence="2">The sequence shown here is derived from an EMBL/GenBank/DDBJ whole genome shotgun (WGS) entry which is preliminary data.</text>
</comment>
<protein>
    <submittedName>
        <fullName evidence="2">Uncharacterized protein</fullName>
    </submittedName>
</protein>
<sequence>MKQATEYKSTSAVAWSCRGKSLVCRGSDNFAANAQVIDHLHGHRRELERIYNVMKKSDGISKDLIFKFFFTTIVCLVWISLKRSYGFCEASAR</sequence>
<accession>A0A0L0P1M9</accession>
<gene>
    <name evidence="2" type="ORF">QG37_02813</name>
</gene>
<keyword evidence="1" id="KW-0472">Membrane</keyword>
<reference evidence="3" key="1">
    <citation type="journal article" date="2015" name="BMC Genomics">
        <title>Draft genome of a commonly misdiagnosed multidrug resistant pathogen Candida auris.</title>
        <authorList>
            <person name="Chatterjee S."/>
            <person name="Alampalli S.V."/>
            <person name="Nageshan R.K."/>
            <person name="Chettiar S.T."/>
            <person name="Joshi S."/>
            <person name="Tatu U.S."/>
        </authorList>
    </citation>
    <scope>NUCLEOTIDE SEQUENCE [LARGE SCALE GENOMIC DNA]</scope>
    <source>
        <strain evidence="3">6684</strain>
    </source>
</reference>